<dbReference type="AlphaFoldDB" id="A0A8A3S836"/>
<keyword evidence="1" id="KW-0472">Membrane</keyword>
<reference evidence="3" key="2">
    <citation type="submission" date="2019-02" db="EMBL/GenBank/DDBJ databases">
        <authorList>
            <person name="Chen S.-C."/>
            <person name="Chien H.-H."/>
            <person name="Lai M.-C."/>
        </authorList>
    </citation>
    <scope>NUCLEOTIDE SEQUENCE</scope>
    <source>
        <strain evidence="3">N2F9704</strain>
    </source>
</reference>
<evidence type="ECO:0000313" key="3">
    <source>
        <dbReference type="EMBL" id="QSZ67850.1"/>
    </source>
</evidence>
<organism evidence="3 4">
    <name type="scientific">Methanofollis aquaemaris</name>
    <dbReference type="NCBI Taxonomy" id="126734"/>
    <lineage>
        <taxon>Archaea</taxon>
        <taxon>Methanobacteriati</taxon>
        <taxon>Methanobacteriota</taxon>
        <taxon>Stenosarchaea group</taxon>
        <taxon>Methanomicrobia</taxon>
        <taxon>Methanomicrobiales</taxon>
        <taxon>Methanomicrobiaceae</taxon>
        <taxon>Methanofollis</taxon>
    </lineage>
</organism>
<keyword evidence="1" id="KW-1133">Transmembrane helix</keyword>
<reference evidence="3" key="1">
    <citation type="journal article" date="2001" name="Int. J. Syst. Evol. Microbiol.">
        <title>Methanofollis aquaemaris sp. nov., a methanogen isolated from an aquaculture fish pond.</title>
        <authorList>
            <person name="Lai M.C."/>
            <person name="Chen S.C."/>
        </authorList>
    </citation>
    <scope>NUCLEOTIDE SEQUENCE</scope>
    <source>
        <strain evidence="3">N2F9704</strain>
    </source>
</reference>
<sequence length="547" mass="59863">MKRILLGVLIVACLALVAFHAQEPMLYTAENTSSIGEVDLSVAEKMDPKKAETVMPLLEEILGQGGPVVLSVKVKDWESAQKELEEYAEMTRSMDNLVLSLDLSGTDINEFREKSRENRDALETLVNGTARLDHLKQLEVTYRDSDNPSMYYSVIYEEEAIKKQLQESYKTYSGHSDDLSAIGEKYETDTAKLKDSVETYGEIVGGLDNGTSRPGIPAPGIGISLAPTEAKFGDLVRWHGTLGTRTEGTEIESYLDSRPYETTVTGAGGEYAFSYPIEKTRAGPHLVYVQSDRSASDLVPFSVLTSPSNLSLQVTAEDEVVTCTGTLTANGRGVDGARVQVIVDNAVVARPVTGKEGDYEVEVSLKAGEHRLRAEFTGEEYPLWPSSSEEIPVQTGSSPFSPRNLMTIGGGLAIGLLAGVVFLRWSRRRPDVAPDTAHRDEEISVTAEETATGEVQAPTIPQTPEEAAARLWIDLADAAGIEYDVKNPRSQTPRELVKALKYTPGAESAGAFVKLYERIRYAGDRCTWEEVEELERLLGVFRGSRVP</sequence>
<evidence type="ECO:0000259" key="2">
    <source>
        <dbReference type="Pfam" id="PF13559"/>
    </source>
</evidence>
<name>A0A8A3S836_9EURY</name>
<evidence type="ECO:0000313" key="4">
    <source>
        <dbReference type="Proteomes" id="UP001042704"/>
    </source>
</evidence>
<feature type="domain" description="Protein-glutamine gamma-glutamyltransferase-like C-terminal" evidence="2">
    <location>
        <begin position="485"/>
        <end position="538"/>
    </location>
</feature>
<proteinExistence type="predicted"/>
<keyword evidence="1" id="KW-0812">Transmembrane</keyword>
<keyword evidence="4" id="KW-1185">Reference proteome</keyword>
<dbReference type="InterPro" id="IPR025403">
    <property type="entry name" value="TgpA-like_C"/>
</dbReference>
<dbReference type="RefSeq" id="WP_265580767.1">
    <property type="nucleotide sequence ID" value="NZ_CP036172.1"/>
</dbReference>
<evidence type="ECO:0000256" key="1">
    <source>
        <dbReference type="SAM" id="Phobius"/>
    </source>
</evidence>
<dbReference type="EMBL" id="CP036172">
    <property type="protein sequence ID" value="QSZ67850.1"/>
    <property type="molecule type" value="Genomic_DNA"/>
</dbReference>
<gene>
    <name evidence="3" type="ORF">RJ40_10240</name>
</gene>
<protein>
    <submittedName>
        <fullName evidence="3">DUF4129 domain-containing protein</fullName>
    </submittedName>
</protein>
<dbReference type="Proteomes" id="UP001042704">
    <property type="component" value="Chromosome"/>
</dbReference>
<dbReference type="KEGG" id="maqe:RJ40_10240"/>
<dbReference type="Pfam" id="PF13559">
    <property type="entry name" value="DUF4129"/>
    <property type="match status" value="1"/>
</dbReference>
<feature type="transmembrane region" description="Helical" evidence="1">
    <location>
        <begin position="405"/>
        <end position="423"/>
    </location>
</feature>
<accession>A0A8A3S836</accession>
<dbReference type="GeneID" id="76424752"/>